<keyword evidence="1" id="KW-0732">Signal</keyword>
<reference evidence="2 3" key="1">
    <citation type="journal article" date="2021" name="Nat. Plants">
        <title>The Taxus genome provides insights into paclitaxel biosynthesis.</title>
        <authorList>
            <person name="Xiong X."/>
            <person name="Gou J."/>
            <person name="Liao Q."/>
            <person name="Li Y."/>
            <person name="Zhou Q."/>
            <person name="Bi G."/>
            <person name="Li C."/>
            <person name="Du R."/>
            <person name="Wang X."/>
            <person name="Sun T."/>
            <person name="Guo L."/>
            <person name="Liang H."/>
            <person name="Lu P."/>
            <person name="Wu Y."/>
            <person name="Zhang Z."/>
            <person name="Ro D.K."/>
            <person name="Shang Y."/>
            <person name="Huang S."/>
            <person name="Yan J."/>
        </authorList>
    </citation>
    <scope>NUCLEOTIDE SEQUENCE [LARGE SCALE GENOMIC DNA]</scope>
    <source>
        <strain evidence="2">Ta-2019</strain>
    </source>
</reference>
<organism evidence="2 3">
    <name type="scientific">Taxus chinensis</name>
    <name type="common">Chinese yew</name>
    <name type="synonym">Taxus wallichiana var. chinensis</name>
    <dbReference type="NCBI Taxonomy" id="29808"/>
    <lineage>
        <taxon>Eukaryota</taxon>
        <taxon>Viridiplantae</taxon>
        <taxon>Streptophyta</taxon>
        <taxon>Embryophyta</taxon>
        <taxon>Tracheophyta</taxon>
        <taxon>Spermatophyta</taxon>
        <taxon>Pinopsida</taxon>
        <taxon>Pinidae</taxon>
        <taxon>Conifers II</taxon>
        <taxon>Cupressales</taxon>
        <taxon>Taxaceae</taxon>
        <taxon>Taxus</taxon>
    </lineage>
</organism>
<feature type="non-terminal residue" evidence="2">
    <location>
        <position position="1"/>
    </location>
</feature>
<name>A0AA38KTU6_TAXCH</name>
<gene>
    <name evidence="2" type="ORF">KI387_009869</name>
</gene>
<sequence length="95" mass="10446">SDSFGVSLIIPALLLLASGDAATVFFDPTLPKRISTVAVSAIVLVEGNQKQMKIYGNGMLQTKNSGMEWNKSVKVANENNKYTDNRYYRTKQGCK</sequence>
<dbReference type="AlphaFoldDB" id="A0AA38KTU6"/>
<proteinExistence type="predicted"/>
<protein>
    <submittedName>
        <fullName evidence="2">Uncharacterized protein</fullName>
    </submittedName>
</protein>
<feature type="signal peptide" evidence="1">
    <location>
        <begin position="1"/>
        <end position="21"/>
    </location>
</feature>
<comment type="caution">
    <text evidence="2">The sequence shown here is derived from an EMBL/GenBank/DDBJ whole genome shotgun (WGS) entry which is preliminary data.</text>
</comment>
<feature type="non-terminal residue" evidence="2">
    <location>
        <position position="95"/>
    </location>
</feature>
<evidence type="ECO:0000256" key="1">
    <source>
        <dbReference type="SAM" id="SignalP"/>
    </source>
</evidence>
<accession>A0AA38KTU6</accession>
<dbReference type="Proteomes" id="UP000824469">
    <property type="component" value="Unassembled WGS sequence"/>
</dbReference>
<feature type="chain" id="PRO_5041223044" evidence="1">
    <location>
        <begin position="22"/>
        <end position="95"/>
    </location>
</feature>
<evidence type="ECO:0000313" key="2">
    <source>
        <dbReference type="EMBL" id="KAH9305465.1"/>
    </source>
</evidence>
<dbReference type="EMBL" id="JAHRHJ020000008">
    <property type="protein sequence ID" value="KAH9305465.1"/>
    <property type="molecule type" value="Genomic_DNA"/>
</dbReference>
<keyword evidence="3" id="KW-1185">Reference proteome</keyword>
<evidence type="ECO:0000313" key="3">
    <source>
        <dbReference type="Proteomes" id="UP000824469"/>
    </source>
</evidence>